<evidence type="ECO:0000313" key="2">
    <source>
        <dbReference type="Proteomes" id="UP001472677"/>
    </source>
</evidence>
<comment type="caution">
    <text evidence="1">The sequence shown here is derived from an EMBL/GenBank/DDBJ whole genome shotgun (WGS) entry which is preliminary data.</text>
</comment>
<proteinExistence type="predicted"/>
<reference evidence="1 2" key="1">
    <citation type="journal article" date="2024" name="G3 (Bethesda)">
        <title>Genome assembly of Hibiscus sabdariffa L. provides insights into metabolisms of medicinal natural products.</title>
        <authorList>
            <person name="Kim T."/>
        </authorList>
    </citation>
    <scope>NUCLEOTIDE SEQUENCE [LARGE SCALE GENOMIC DNA]</scope>
    <source>
        <strain evidence="1">TK-2024</strain>
        <tissue evidence="1">Old leaves</tissue>
    </source>
</reference>
<dbReference type="EMBL" id="JBBPBM010000025">
    <property type="protein sequence ID" value="KAK8540098.1"/>
    <property type="molecule type" value="Genomic_DNA"/>
</dbReference>
<evidence type="ECO:0000313" key="1">
    <source>
        <dbReference type="EMBL" id="KAK8540098.1"/>
    </source>
</evidence>
<keyword evidence="2" id="KW-1185">Reference proteome</keyword>
<accession>A0ABR2DII4</accession>
<organism evidence="1 2">
    <name type="scientific">Hibiscus sabdariffa</name>
    <name type="common">roselle</name>
    <dbReference type="NCBI Taxonomy" id="183260"/>
    <lineage>
        <taxon>Eukaryota</taxon>
        <taxon>Viridiplantae</taxon>
        <taxon>Streptophyta</taxon>
        <taxon>Embryophyta</taxon>
        <taxon>Tracheophyta</taxon>
        <taxon>Spermatophyta</taxon>
        <taxon>Magnoliopsida</taxon>
        <taxon>eudicotyledons</taxon>
        <taxon>Gunneridae</taxon>
        <taxon>Pentapetalae</taxon>
        <taxon>rosids</taxon>
        <taxon>malvids</taxon>
        <taxon>Malvales</taxon>
        <taxon>Malvaceae</taxon>
        <taxon>Malvoideae</taxon>
        <taxon>Hibiscus</taxon>
    </lineage>
</organism>
<protein>
    <submittedName>
        <fullName evidence="1">Uncharacterized protein</fullName>
    </submittedName>
</protein>
<sequence>MSNDVNEQSVGDVVVITIQSTDVLGNSNEGNAMQNVSNKQSIMKNSAYMSSNPEKKNKASKKVASMLDFIPIVGTEVRDFEHTPLVVVGNHTVVLILEEGQSSIGATKPSATRLCRTGKGSKERVWKGLQVQC</sequence>
<name>A0ABR2DII4_9ROSI</name>
<gene>
    <name evidence="1" type="ORF">V6N12_046391</name>
</gene>
<dbReference type="Proteomes" id="UP001472677">
    <property type="component" value="Unassembled WGS sequence"/>
</dbReference>